<evidence type="ECO:0000256" key="1">
    <source>
        <dbReference type="SAM" id="Phobius"/>
    </source>
</evidence>
<name>A0ABW0ZPR6_9ACTN</name>
<evidence type="ECO:0000313" key="2">
    <source>
        <dbReference type="EMBL" id="MFC5744607.1"/>
    </source>
</evidence>
<organism evidence="2 3">
    <name type="scientific">Actinomadura rugatobispora</name>
    <dbReference type="NCBI Taxonomy" id="1994"/>
    <lineage>
        <taxon>Bacteria</taxon>
        <taxon>Bacillati</taxon>
        <taxon>Actinomycetota</taxon>
        <taxon>Actinomycetes</taxon>
        <taxon>Streptosporangiales</taxon>
        <taxon>Thermomonosporaceae</taxon>
        <taxon>Actinomadura</taxon>
    </lineage>
</organism>
<gene>
    <name evidence="2" type="ORF">ACFPZN_03145</name>
</gene>
<proteinExistence type="predicted"/>
<keyword evidence="1" id="KW-1133">Transmembrane helix</keyword>
<keyword evidence="1" id="KW-0812">Transmembrane</keyword>
<keyword evidence="1" id="KW-0472">Membrane</keyword>
<keyword evidence="3" id="KW-1185">Reference proteome</keyword>
<feature type="transmembrane region" description="Helical" evidence="1">
    <location>
        <begin position="12"/>
        <end position="35"/>
    </location>
</feature>
<evidence type="ECO:0000313" key="3">
    <source>
        <dbReference type="Proteomes" id="UP001596074"/>
    </source>
</evidence>
<protein>
    <submittedName>
        <fullName evidence="2">Uncharacterized protein</fullName>
    </submittedName>
</protein>
<dbReference type="Proteomes" id="UP001596074">
    <property type="component" value="Unassembled WGS sequence"/>
</dbReference>
<sequence>MSASDGRQRNPLWRPMLAVGVLGAMALGVAGVFFVRAGPFAPAADRPVKVVVRSYFPAPLWRAPTVEGPPKRVFEYLDARPAAILDVKDVEFGDRTFRASWYDGLGGEWGSVVGKRKADFTRPIPIDPDLIVPTGKMTFVFGTWDPGRKRFARIYARTDIQVVNVR</sequence>
<dbReference type="RefSeq" id="WP_378279916.1">
    <property type="nucleotide sequence ID" value="NZ_JBHSON010000003.1"/>
</dbReference>
<reference evidence="3" key="1">
    <citation type="journal article" date="2019" name="Int. J. Syst. Evol. Microbiol.">
        <title>The Global Catalogue of Microorganisms (GCM) 10K type strain sequencing project: providing services to taxonomists for standard genome sequencing and annotation.</title>
        <authorList>
            <consortium name="The Broad Institute Genomics Platform"/>
            <consortium name="The Broad Institute Genome Sequencing Center for Infectious Disease"/>
            <person name="Wu L."/>
            <person name="Ma J."/>
        </authorList>
    </citation>
    <scope>NUCLEOTIDE SEQUENCE [LARGE SCALE GENOMIC DNA]</scope>
    <source>
        <strain evidence="3">KCTC 42087</strain>
    </source>
</reference>
<dbReference type="EMBL" id="JBHSON010000003">
    <property type="protein sequence ID" value="MFC5744607.1"/>
    <property type="molecule type" value="Genomic_DNA"/>
</dbReference>
<accession>A0ABW0ZPR6</accession>
<comment type="caution">
    <text evidence="2">The sequence shown here is derived from an EMBL/GenBank/DDBJ whole genome shotgun (WGS) entry which is preliminary data.</text>
</comment>